<gene>
    <name evidence="2" type="ORF">ACFPJ4_08890</name>
</gene>
<comment type="caution">
    <text evidence="2">The sequence shown here is derived from an EMBL/GenBank/DDBJ whole genome shotgun (WGS) entry which is preliminary data.</text>
</comment>
<reference evidence="3" key="1">
    <citation type="journal article" date="2019" name="Int. J. Syst. Evol. Microbiol.">
        <title>The Global Catalogue of Microorganisms (GCM) 10K type strain sequencing project: providing services to taxonomists for standard genome sequencing and annotation.</title>
        <authorList>
            <consortium name="The Broad Institute Genomics Platform"/>
            <consortium name="The Broad Institute Genome Sequencing Center for Infectious Disease"/>
            <person name="Wu L."/>
            <person name="Ma J."/>
        </authorList>
    </citation>
    <scope>NUCLEOTIDE SEQUENCE [LARGE SCALE GENOMIC DNA]</scope>
    <source>
        <strain evidence="3">CGMCC 4.6997</strain>
    </source>
</reference>
<sequence>MIILTRLNDSQFAVNPDLVERMHSNPDTTLTLVDGTTYIVKESMDEVIDLMARFRARVISLARFRDLDEGAPASAGLLVPFPEQPLPAGSPKRGRSN</sequence>
<evidence type="ECO:0000313" key="2">
    <source>
        <dbReference type="EMBL" id="MFC5502352.1"/>
    </source>
</evidence>
<protein>
    <submittedName>
        <fullName evidence="2">Flagellar FlbD family protein</fullName>
    </submittedName>
</protein>
<organism evidence="2 3">
    <name type="scientific">Lysinimonas soli</name>
    <dbReference type="NCBI Taxonomy" id="1074233"/>
    <lineage>
        <taxon>Bacteria</taxon>
        <taxon>Bacillati</taxon>
        <taxon>Actinomycetota</taxon>
        <taxon>Actinomycetes</taxon>
        <taxon>Micrococcales</taxon>
        <taxon>Microbacteriaceae</taxon>
        <taxon>Lysinimonas</taxon>
    </lineage>
</organism>
<dbReference type="PANTHER" id="PTHR39185">
    <property type="entry name" value="SWARMING MOTILITY PROTEIN SWRD"/>
    <property type="match status" value="1"/>
</dbReference>
<name>A0ABW0NT11_9MICO</name>
<dbReference type="InterPro" id="IPR009384">
    <property type="entry name" value="SwrD-like"/>
</dbReference>
<proteinExistence type="predicted"/>
<evidence type="ECO:0000313" key="3">
    <source>
        <dbReference type="Proteomes" id="UP001596039"/>
    </source>
</evidence>
<keyword evidence="2" id="KW-0969">Cilium</keyword>
<dbReference type="Pfam" id="PF06289">
    <property type="entry name" value="FlbD"/>
    <property type="match status" value="1"/>
</dbReference>
<dbReference type="EMBL" id="JBHSMG010000002">
    <property type="protein sequence ID" value="MFC5502352.1"/>
    <property type="molecule type" value="Genomic_DNA"/>
</dbReference>
<keyword evidence="2" id="KW-0282">Flagellum</keyword>
<feature type="region of interest" description="Disordered" evidence="1">
    <location>
        <begin position="73"/>
        <end position="97"/>
    </location>
</feature>
<dbReference type="PANTHER" id="PTHR39185:SF1">
    <property type="entry name" value="SWARMING MOTILITY PROTEIN SWRD"/>
    <property type="match status" value="1"/>
</dbReference>
<evidence type="ECO:0000256" key="1">
    <source>
        <dbReference type="SAM" id="MobiDB-lite"/>
    </source>
</evidence>
<dbReference type="RefSeq" id="WP_386740048.1">
    <property type="nucleotide sequence ID" value="NZ_JBHSMG010000002.1"/>
</dbReference>
<accession>A0ABW0NT11</accession>
<dbReference type="Proteomes" id="UP001596039">
    <property type="component" value="Unassembled WGS sequence"/>
</dbReference>
<keyword evidence="2" id="KW-0966">Cell projection</keyword>
<keyword evidence="3" id="KW-1185">Reference proteome</keyword>